<comment type="subcellular location">
    <subcellularLocation>
        <location evidence="1">Membrane</location>
        <topology evidence="1">Single-pass type II membrane protein</topology>
    </subcellularLocation>
</comment>
<protein>
    <recommendedName>
        <fullName evidence="9">Glycosyltransferase-like protein LARGE1</fullName>
    </recommendedName>
</protein>
<gene>
    <name evidence="7" type="ORF">AV274_6598</name>
</gene>
<dbReference type="EMBL" id="LXWW01000580">
    <property type="protein sequence ID" value="OAO11763.1"/>
    <property type="molecule type" value="Genomic_DNA"/>
</dbReference>
<name>A0A196S3N3_BLAHN</name>
<keyword evidence="8" id="KW-1185">Reference proteome</keyword>
<keyword evidence="3" id="KW-0735">Signal-anchor</keyword>
<evidence type="ECO:0000256" key="5">
    <source>
        <dbReference type="ARBA" id="ARBA00023136"/>
    </source>
</evidence>
<proteinExistence type="predicted"/>
<evidence type="ECO:0000313" key="8">
    <source>
        <dbReference type="Proteomes" id="UP000078348"/>
    </source>
</evidence>
<evidence type="ECO:0000256" key="3">
    <source>
        <dbReference type="ARBA" id="ARBA00022968"/>
    </source>
</evidence>
<dbReference type="InterPro" id="IPR051292">
    <property type="entry name" value="Xyl/GlcA_transferase"/>
</dbReference>
<dbReference type="Gene3D" id="3.90.550.10">
    <property type="entry name" value="Spore Coat Polysaccharide Biosynthesis Protein SpsA, Chain A"/>
    <property type="match status" value="1"/>
</dbReference>
<dbReference type="PANTHER" id="PTHR12270">
    <property type="entry name" value="GLYCOSYLTRANSFERASE-RELATED"/>
    <property type="match status" value="1"/>
</dbReference>
<evidence type="ECO:0008006" key="9">
    <source>
        <dbReference type="Google" id="ProtNLM"/>
    </source>
</evidence>
<dbReference type="InterPro" id="IPR029044">
    <property type="entry name" value="Nucleotide-diphossugar_trans"/>
</dbReference>
<keyword evidence="5" id="KW-0472">Membrane</keyword>
<dbReference type="AlphaFoldDB" id="A0A196S3N3"/>
<dbReference type="GO" id="GO:0042285">
    <property type="term" value="F:xylosyltransferase activity"/>
    <property type="evidence" value="ECO:0007669"/>
    <property type="project" value="TreeGrafter"/>
</dbReference>
<evidence type="ECO:0000256" key="2">
    <source>
        <dbReference type="ARBA" id="ARBA00022692"/>
    </source>
</evidence>
<dbReference type="Proteomes" id="UP000078348">
    <property type="component" value="Unassembled WGS sequence"/>
</dbReference>
<evidence type="ECO:0000256" key="6">
    <source>
        <dbReference type="ARBA" id="ARBA00023180"/>
    </source>
</evidence>
<dbReference type="GO" id="GO:0016020">
    <property type="term" value="C:membrane"/>
    <property type="evidence" value="ECO:0007669"/>
    <property type="project" value="UniProtKB-SubCell"/>
</dbReference>
<reference evidence="7 8" key="1">
    <citation type="submission" date="2016-05" db="EMBL/GenBank/DDBJ databases">
        <title>Nuclear genome of Blastocystis sp. subtype 1 NandII.</title>
        <authorList>
            <person name="Gentekaki E."/>
            <person name="Curtis B."/>
            <person name="Stairs C."/>
            <person name="Eme L."/>
            <person name="Herman E."/>
            <person name="Klimes V."/>
            <person name="Arias M.C."/>
            <person name="Elias M."/>
            <person name="Hilliou F."/>
            <person name="Klute M."/>
            <person name="Malik S.-B."/>
            <person name="Pightling A."/>
            <person name="Rachubinski R."/>
            <person name="Salas D."/>
            <person name="Schlacht A."/>
            <person name="Suga H."/>
            <person name="Archibald J."/>
            <person name="Ball S.G."/>
            <person name="Clark G."/>
            <person name="Dacks J."/>
            <person name="Van Der Giezen M."/>
            <person name="Tsaousis A."/>
            <person name="Roger A."/>
        </authorList>
    </citation>
    <scope>NUCLEOTIDE SEQUENCE [LARGE SCALE GENOMIC DNA]</scope>
    <source>
        <strain evidence="8">ATCC 50177 / NandII</strain>
    </source>
</reference>
<keyword evidence="4" id="KW-1133">Transmembrane helix</keyword>
<dbReference type="OrthoDB" id="205012at2759"/>
<dbReference type="Pfam" id="PF13896">
    <property type="entry name" value="Glyco_transf_49"/>
    <property type="match status" value="1"/>
</dbReference>
<dbReference type="GO" id="GO:0015020">
    <property type="term" value="F:glucuronosyltransferase activity"/>
    <property type="evidence" value="ECO:0007669"/>
    <property type="project" value="TreeGrafter"/>
</dbReference>
<evidence type="ECO:0000256" key="1">
    <source>
        <dbReference type="ARBA" id="ARBA00004606"/>
    </source>
</evidence>
<evidence type="ECO:0000313" key="7">
    <source>
        <dbReference type="EMBL" id="OAO11763.1"/>
    </source>
</evidence>
<comment type="caution">
    <text evidence="7">The sequence shown here is derived from an EMBL/GenBank/DDBJ whole genome shotgun (WGS) entry which is preliminary data.</text>
</comment>
<dbReference type="PANTHER" id="PTHR12270:SF52">
    <property type="entry name" value="GLYCOSYLTRANSFERASE-LIKE PROTEIN GNT13-RELATED"/>
    <property type="match status" value="1"/>
</dbReference>
<keyword evidence="2" id="KW-0812">Transmembrane</keyword>
<evidence type="ECO:0000256" key="4">
    <source>
        <dbReference type="ARBA" id="ARBA00022989"/>
    </source>
</evidence>
<dbReference type="GO" id="GO:0035269">
    <property type="term" value="P:protein O-linked glycosylation via mannose"/>
    <property type="evidence" value="ECO:0007669"/>
    <property type="project" value="TreeGrafter"/>
</dbReference>
<accession>A0A196S3N3</accession>
<keyword evidence="6" id="KW-0325">Glycoprotein</keyword>
<dbReference type="SUPFAM" id="SSF53448">
    <property type="entry name" value="Nucleotide-diphospho-sugar transferases"/>
    <property type="match status" value="1"/>
</dbReference>
<organism evidence="7 8">
    <name type="scientific">Blastocystis sp. subtype 1 (strain ATCC 50177 / NandII)</name>
    <dbReference type="NCBI Taxonomy" id="478820"/>
    <lineage>
        <taxon>Eukaryota</taxon>
        <taxon>Sar</taxon>
        <taxon>Stramenopiles</taxon>
        <taxon>Bigyra</taxon>
        <taxon>Opalozoa</taxon>
        <taxon>Opalinata</taxon>
        <taxon>Blastocystidae</taxon>
        <taxon>Blastocystis</taxon>
    </lineage>
</organism>
<sequence>MEARREREGQTKGLVSRRTKSVPRKEWEVGTLIYKYDDCNSYHAIPKNHSEPVDDSHYNITVVTVGSFNRLFEYSIFASRWNGPFLIYFVTPSPIVFVTYLKEEEMSAFNDFLHNATSTLLCSPRIQHVTYVALPGSFFHSNYPINILRNLGIRQVRTSHFLLLDMDMWLSDQSYEVLLALPPVIWQDPKAAVVIPAWFHTGWTIANGTLPEQVNSVIHRIPFTIKDLKKCAKIHKCAPQKKNLFTHYYVPYHWRLDLMTSHFPAAYKYACWKNIYQEPYLLVRRNDSIAHFHESFINYGFNKISYVESIRRHGYTFYLASKMYAFDLPHLPSRFQKSHVQSTRSGNYVTNYYYMKNMYKATANIESLRMCKSERRSVERIE</sequence>